<dbReference type="PANTHER" id="PTHR34220:SF7">
    <property type="entry name" value="SENSOR HISTIDINE KINASE YPDA"/>
    <property type="match status" value="1"/>
</dbReference>
<feature type="transmembrane region" description="Helical" evidence="5">
    <location>
        <begin position="32"/>
        <end position="55"/>
    </location>
</feature>
<evidence type="ECO:0000259" key="6">
    <source>
        <dbReference type="PROSITE" id="PS50885"/>
    </source>
</evidence>
<accession>E7N482</accession>
<proteinExistence type="predicted"/>
<dbReference type="InterPro" id="IPR010559">
    <property type="entry name" value="Sig_transdc_His_kin_internal"/>
</dbReference>
<dbReference type="STRING" id="749551.HMPREF9555_01825"/>
<evidence type="ECO:0000256" key="5">
    <source>
        <dbReference type="SAM" id="Phobius"/>
    </source>
</evidence>
<keyword evidence="5" id="KW-1133">Transmembrane helix</keyword>
<dbReference type="CDD" id="cd06225">
    <property type="entry name" value="HAMP"/>
    <property type="match status" value="1"/>
</dbReference>
<dbReference type="Pfam" id="PF02518">
    <property type="entry name" value="HATPase_c"/>
    <property type="match status" value="1"/>
</dbReference>
<gene>
    <name evidence="7" type="ORF">HMPREF9555_01825</name>
</gene>
<name>E7N482_9FIRM</name>
<dbReference type="InterPro" id="IPR036890">
    <property type="entry name" value="HATPase_C_sf"/>
</dbReference>
<dbReference type="Gene3D" id="6.10.340.10">
    <property type="match status" value="1"/>
</dbReference>
<dbReference type="SUPFAM" id="SSF158472">
    <property type="entry name" value="HAMP domain-like"/>
    <property type="match status" value="1"/>
</dbReference>
<comment type="caution">
    <text evidence="7">The sequence shown here is derived from an EMBL/GenBank/DDBJ whole genome shotgun (WGS) entry which is preliminary data.</text>
</comment>
<dbReference type="SMART" id="SM00387">
    <property type="entry name" value="HATPase_c"/>
    <property type="match status" value="1"/>
</dbReference>
<dbReference type="Gene3D" id="3.30.565.10">
    <property type="entry name" value="Histidine kinase-like ATPase, C-terminal domain"/>
    <property type="match status" value="1"/>
</dbReference>
<evidence type="ECO:0000313" key="7">
    <source>
        <dbReference type="EMBL" id="EFW29016.1"/>
    </source>
</evidence>
<dbReference type="SMART" id="SM00304">
    <property type="entry name" value="HAMP"/>
    <property type="match status" value="1"/>
</dbReference>
<protein>
    <submittedName>
        <fullName evidence="7">HAMP domain protein</fullName>
    </submittedName>
</protein>
<dbReference type="PANTHER" id="PTHR34220">
    <property type="entry name" value="SENSOR HISTIDINE KINASE YPDA"/>
    <property type="match status" value="1"/>
</dbReference>
<evidence type="ECO:0000256" key="1">
    <source>
        <dbReference type="ARBA" id="ARBA00004370"/>
    </source>
</evidence>
<dbReference type="Proteomes" id="UP000004633">
    <property type="component" value="Unassembled WGS sequence"/>
</dbReference>
<comment type="subcellular location">
    <subcellularLocation>
        <location evidence="1">Membrane</location>
    </subcellularLocation>
</comment>
<dbReference type="InterPro" id="IPR050640">
    <property type="entry name" value="Bact_2-comp_sensor_kinase"/>
</dbReference>
<evidence type="ECO:0000313" key="8">
    <source>
        <dbReference type="Proteomes" id="UP000004633"/>
    </source>
</evidence>
<sequence>MNAILFVFVARVQKDRTMRVIKSPRFSYRKQLLVYLMLGGLLPLLLASAMILYAAGEVYENMQAKSGRAEVQRISREIDTLVSNYERLMNPLLVGGETVAFLRGSRENVEEIYGSLYAILAGHAGEAALYLLSADGRQVIATDDVPRAYALPENLGWGLLGQAARSHDWVESAADKYAADRSEVVFSLARAIRRGDELLGFAVIDIKREALVPLIQRVQEGREGHIILTDRYQYVMLNMQDYRSEGFSPLRSLSEAQETANSSVRDYMHTSQETSFQIYLRQYNDPAPLDYLLRLIVIVDAVALCITAYLSYRLSRRLWQPLHTLATAMRRVRHEDDFSVQVDIRRGDEIGELALTFNGLIEHVRTLLAENRARERTLRIAQVKSLTEMMRPHFIYNTLNLIKWSAKLGDSEGAADTVVQLGKLLRASVSMKEFVTVADELMFLRTYLKIQQRRFEGRLNVTVRVDSGIYKCYVPKLILQPLVENAIQHGLEGLECGGSIAIVGGRTECYLVFRVADNGQGIPPERCREIMRHRDDNHFGLYNVHMRAVLNGDAHCGIELHSKEGEGTEVVLILKAWEEAPHYD</sequence>
<dbReference type="GO" id="GO:0016020">
    <property type="term" value="C:membrane"/>
    <property type="evidence" value="ECO:0007669"/>
    <property type="project" value="UniProtKB-SubCell"/>
</dbReference>
<evidence type="ECO:0000256" key="2">
    <source>
        <dbReference type="ARBA" id="ARBA00022553"/>
    </source>
</evidence>
<evidence type="ECO:0000256" key="4">
    <source>
        <dbReference type="ARBA" id="ARBA00022777"/>
    </source>
</evidence>
<feature type="domain" description="HAMP" evidence="6">
    <location>
        <begin position="316"/>
        <end position="369"/>
    </location>
</feature>
<reference evidence="7 8" key="1">
    <citation type="submission" date="2010-08" db="EMBL/GenBank/DDBJ databases">
        <authorList>
            <person name="Weinstock G."/>
            <person name="Sodergren E."/>
            <person name="Clifton S."/>
            <person name="Fulton L."/>
            <person name="Fulton B."/>
            <person name="Courtney L."/>
            <person name="Fronick C."/>
            <person name="Harrison M."/>
            <person name="Strong C."/>
            <person name="Farmer C."/>
            <person name="Delahaunty K."/>
            <person name="Markovic C."/>
            <person name="Hall O."/>
            <person name="Minx P."/>
            <person name="Tomlinson C."/>
            <person name="Mitreva M."/>
            <person name="Hou S."/>
            <person name="Chen J."/>
            <person name="Wollam A."/>
            <person name="Pepin K.H."/>
            <person name="Johnson M."/>
            <person name="Bhonagiri V."/>
            <person name="Zhang X."/>
            <person name="Suruliraj S."/>
            <person name="Warren W."/>
            <person name="Chinwalla A."/>
            <person name="Mardis E.R."/>
            <person name="Wilson R.K."/>
        </authorList>
    </citation>
    <scope>NUCLEOTIDE SEQUENCE [LARGE SCALE GENOMIC DNA]</scope>
    <source>
        <strain evidence="7 8">F0399</strain>
    </source>
</reference>
<dbReference type="HOGENOM" id="CLU_020473_6_0_9"/>
<dbReference type="InterPro" id="IPR003660">
    <property type="entry name" value="HAMP_dom"/>
</dbReference>
<keyword evidence="8" id="KW-1185">Reference proteome</keyword>
<dbReference type="AlphaFoldDB" id="E7N482"/>
<dbReference type="EMBL" id="AECV01000047">
    <property type="protein sequence ID" value="EFW29016.1"/>
    <property type="molecule type" value="Genomic_DNA"/>
</dbReference>
<keyword evidence="2" id="KW-0597">Phosphoprotein</keyword>
<dbReference type="SUPFAM" id="SSF55874">
    <property type="entry name" value="ATPase domain of HSP90 chaperone/DNA topoisomerase II/histidine kinase"/>
    <property type="match status" value="1"/>
</dbReference>
<keyword evidence="5" id="KW-0472">Membrane</keyword>
<dbReference type="GO" id="GO:0000155">
    <property type="term" value="F:phosphorelay sensor kinase activity"/>
    <property type="evidence" value="ECO:0007669"/>
    <property type="project" value="InterPro"/>
</dbReference>
<dbReference type="PROSITE" id="PS50885">
    <property type="entry name" value="HAMP"/>
    <property type="match status" value="1"/>
</dbReference>
<dbReference type="InterPro" id="IPR003594">
    <property type="entry name" value="HATPase_dom"/>
</dbReference>
<keyword evidence="5" id="KW-0812">Transmembrane</keyword>
<keyword evidence="4" id="KW-0418">Kinase</keyword>
<dbReference type="Pfam" id="PF00672">
    <property type="entry name" value="HAMP"/>
    <property type="match status" value="1"/>
</dbReference>
<organism evidence="7 8">
    <name type="scientific">Selenomonas artemidis F0399</name>
    <dbReference type="NCBI Taxonomy" id="749551"/>
    <lineage>
        <taxon>Bacteria</taxon>
        <taxon>Bacillati</taxon>
        <taxon>Bacillota</taxon>
        <taxon>Negativicutes</taxon>
        <taxon>Selenomonadales</taxon>
        <taxon>Selenomonadaceae</taxon>
        <taxon>Selenomonas</taxon>
    </lineage>
</organism>
<keyword evidence="3" id="KW-0808">Transferase</keyword>
<dbReference type="Pfam" id="PF06580">
    <property type="entry name" value="His_kinase"/>
    <property type="match status" value="1"/>
</dbReference>
<evidence type="ECO:0000256" key="3">
    <source>
        <dbReference type="ARBA" id="ARBA00022679"/>
    </source>
</evidence>